<evidence type="ECO:0000256" key="1">
    <source>
        <dbReference type="ARBA" id="ARBA00005964"/>
    </source>
</evidence>
<keyword evidence="5" id="KW-1185">Reference proteome</keyword>
<evidence type="ECO:0000313" key="5">
    <source>
        <dbReference type="Proteomes" id="UP000008370"/>
    </source>
</evidence>
<gene>
    <name evidence="4" type="ORF">PHACADRAFT_100111</name>
</gene>
<dbReference type="PANTHER" id="PTHR43918:SF4">
    <property type="entry name" value="CARBOXYLIC ESTER HYDROLASE"/>
    <property type="match status" value="1"/>
</dbReference>
<evidence type="ECO:0000259" key="3">
    <source>
        <dbReference type="Pfam" id="PF00135"/>
    </source>
</evidence>
<accession>K5VZW6</accession>
<dbReference type="Proteomes" id="UP000008370">
    <property type="component" value="Unassembled WGS sequence"/>
</dbReference>
<evidence type="ECO:0000256" key="2">
    <source>
        <dbReference type="ARBA" id="ARBA00022801"/>
    </source>
</evidence>
<dbReference type="KEGG" id="pco:PHACADRAFT_100111"/>
<reference evidence="4 5" key="1">
    <citation type="journal article" date="2012" name="BMC Genomics">
        <title>Comparative genomics of the white-rot fungi, Phanerochaete carnosa and P. chrysosporium, to elucidate the genetic basis of the distinct wood types they colonize.</title>
        <authorList>
            <person name="Suzuki H."/>
            <person name="MacDonald J."/>
            <person name="Syed K."/>
            <person name="Salamov A."/>
            <person name="Hori C."/>
            <person name="Aerts A."/>
            <person name="Henrissat B."/>
            <person name="Wiebenga A."/>
            <person name="vanKuyk P.A."/>
            <person name="Barry K."/>
            <person name="Lindquist E."/>
            <person name="LaButti K."/>
            <person name="Lapidus A."/>
            <person name="Lucas S."/>
            <person name="Coutinho P."/>
            <person name="Gong Y."/>
            <person name="Samejima M."/>
            <person name="Mahadevan R."/>
            <person name="Abou-Zaid M."/>
            <person name="de Vries R.P."/>
            <person name="Igarashi K."/>
            <person name="Yadav J.S."/>
            <person name="Grigoriev I.V."/>
            <person name="Master E.R."/>
        </authorList>
    </citation>
    <scope>NUCLEOTIDE SEQUENCE [LARGE SCALE GENOMIC DNA]</scope>
    <source>
        <strain evidence="4 5">HHB-10118-sp</strain>
    </source>
</reference>
<dbReference type="InterPro" id="IPR050654">
    <property type="entry name" value="AChE-related_enzymes"/>
</dbReference>
<dbReference type="SUPFAM" id="SSF53474">
    <property type="entry name" value="alpha/beta-Hydrolases"/>
    <property type="match status" value="1"/>
</dbReference>
<dbReference type="HOGENOM" id="CLU_006586_12_6_1"/>
<dbReference type="InParanoid" id="K5VZW6"/>
<dbReference type="AlphaFoldDB" id="K5VZW6"/>
<dbReference type="InterPro" id="IPR002018">
    <property type="entry name" value="CarbesteraseB"/>
</dbReference>
<comment type="similarity">
    <text evidence="1">Belongs to the type-B carboxylesterase/lipase family.</text>
</comment>
<dbReference type="PANTHER" id="PTHR43918">
    <property type="entry name" value="ACETYLCHOLINESTERASE"/>
    <property type="match status" value="1"/>
</dbReference>
<feature type="non-terminal residue" evidence="4">
    <location>
        <position position="1"/>
    </location>
</feature>
<name>K5VZW6_PHACS</name>
<dbReference type="InterPro" id="IPR029058">
    <property type="entry name" value="AB_hydrolase_fold"/>
</dbReference>
<dbReference type="EMBL" id="JH930475">
    <property type="protein sequence ID" value="EKM52355.1"/>
    <property type="molecule type" value="Genomic_DNA"/>
</dbReference>
<organism evidence="4 5">
    <name type="scientific">Phanerochaete carnosa (strain HHB-10118-sp)</name>
    <name type="common">White-rot fungus</name>
    <name type="synonym">Peniophora carnosa</name>
    <dbReference type="NCBI Taxonomy" id="650164"/>
    <lineage>
        <taxon>Eukaryota</taxon>
        <taxon>Fungi</taxon>
        <taxon>Dikarya</taxon>
        <taxon>Basidiomycota</taxon>
        <taxon>Agaricomycotina</taxon>
        <taxon>Agaricomycetes</taxon>
        <taxon>Polyporales</taxon>
        <taxon>Phanerochaetaceae</taxon>
        <taxon>Phanerochaete</taxon>
    </lineage>
</organism>
<dbReference type="STRING" id="650164.K5VZW6"/>
<dbReference type="Gene3D" id="3.40.50.1820">
    <property type="entry name" value="alpha/beta hydrolase"/>
    <property type="match status" value="1"/>
</dbReference>
<dbReference type="Pfam" id="PF00135">
    <property type="entry name" value="COesterase"/>
    <property type="match status" value="1"/>
</dbReference>
<keyword evidence="2" id="KW-0378">Hydrolase</keyword>
<dbReference type="RefSeq" id="XP_007398702.1">
    <property type="nucleotide sequence ID" value="XM_007398640.1"/>
</dbReference>
<evidence type="ECO:0000313" key="4">
    <source>
        <dbReference type="EMBL" id="EKM52355.1"/>
    </source>
</evidence>
<proteinExistence type="inferred from homology"/>
<dbReference type="OrthoDB" id="408631at2759"/>
<dbReference type="GeneID" id="18907144"/>
<protein>
    <recommendedName>
        <fullName evidence="3">Carboxylesterase type B domain-containing protein</fullName>
    </recommendedName>
</protein>
<dbReference type="GO" id="GO:0052689">
    <property type="term" value="F:carboxylic ester hydrolase activity"/>
    <property type="evidence" value="ECO:0007669"/>
    <property type="project" value="TreeGrafter"/>
</dbReference>
<feature type="domain" description="Carboxylesterase type B" evidence="3">
    <location>
        <begin position="9"/>
        <end position="121"/>
    </location>
</feature>
<sequence length="124" mass="13390">SLAFGTTALPTYDGSDFAKNQDVVVISLAYRLNVFGFPMAEDLTPQETNLGFLDQELAFQWVQNNIAQFGGDLQKVTIMGQFAGAQSVSGAFLQHNSTNAPFRASIILSGAVTHTFSVTNHTPF</sequence>